<evidence type="ECO:0000256" key="3">
    <source>
        <dbReference type="ARBA" id="ARBA00022670"/>
    </source>
</evidence>
<proteinExistence type="inferred from homology"/>
<protein>
    <recommendedName>
        <fullName evidence="11">Signal peptide peptidase-like 1</fullName>
    </recommendedName>
</protein>
<dbReference type="PANTHER" id="PTHR12174">
    <property type="entry name" value="SIGNAL PEPTIDE PEPTIDASE"/>
    <property type="match status" value="1"/>
</dbReference>
<dbReference type="EMBL" id="CAUOFW020003613">
    <property type="protein sequence ID" value="CAK9160934.1"/>
    <property type="molecule type" value="Genomic_DNA"/>
</dbReference>
<keyword evidence="7 8" id="KW-0472">Membrane</keyword>
<accession>A0ABC8SUS5</accession>
<dbReference type="Proteomes" id="UP001642360">
    <property type="component" value="Unassembled WGS sequence"/>
</dbReference>
<feature type="transmembrane region" description="Helical" evidence="8">
    <location>
        <begin position="125"/>
        <end position="144"/>
    </location>
</feature>
<feature type="transmembrane region" description="Helical" evidence="8">
    <location>
        <begin position="258"/>
        <end position="280"/>
    </location>
</feature>
<evidence type="ECO:0000313" key="9">
    <source>
        <dbReference type="EMBL" id="CAK9160934.1"/>
    </source>
</evidence>
<keyword evidence="3" id="KW-0645">Protease</keyword>
<feature type="transmembrane region" description="Helical" evidence="8">
    <location>
        <begin position="174"/>
        <end position="192"/>
    </location>
</feature>
<evidence type="ECO:0000256" key="1">
    <source>
        <dbReference type="ARBA" id="ARBA00004127"/>
    </source>
</evidence>
<feature type="transmembrane region" description="Helical" evidence="8">
    <location>
        <begin position="301"/>
        <end position="323"/>
    </location>
</feature>
<feature type="transmembrane region" description="Helical" evidence="8">
    <location>
        <begin position="329"/>
        <end position="347"/>
    </location>
</feature>
<keyword evidence="10" id="KW-1185">Reference proteome</keyword>
<evidence type="ECO:0000313" key="10">
    <source>
        <dbReference type="Proteomes" id="UP001642360"/>
    </source>
</evidence>
<dbReference type="SMART" id="SM00730">
    <property type="entry name" value="PSN"/>
    <property type="match status" value="1"/>
</dbReference>
<dbReference type="Pfam" id="PF04258">
    <property type="entry name" value="Peptidase_A22B"/>
    <property type="match status" value="1"/>
</dbReference>
<dbReference type="PANTHER" id="PTHR12174:SF22">
    <property type="entry name" value="SIGNAL PEPTIDE PEPTIDASE-LIKE 3"/>
    <property type="match status" value="1"/>
</dbReference>
<evidence type="ECO:0008006" key="11">
    <source>
        <dbReference type="Google" id="ProtNLM"/>
    </source>
</evidence>
<evidence type="ECO:0000256" key="4">
    <source>
        <dbReference type="ARBA" id="ARBA00022692"/>
    </source>
</evidence>
<gene>
    <name evidence="9" type="ORF">ILEXP_LOCUS29726</name>
</gene>
<evidence type="ECO:0000256" key="7">
    <source>
        <dbReference type="ARBA" id="ARBA00023136"/>
    </source>
</evidence>
<keyword evidence="5" id="KW-0378">Hydrolase</keyword>
<dbReference type="GO" id="GO:0006508">
    <property type="term" value="P:proteolysis"/>
    <property type="evidence" value="ECO:0007669"/>
    <property type="project" value="UniProtKB-KW"/>
</dbReference>
<feature type="transmembrane region" description="Helical" evidence="8">
    <location>
        <begin position="16"/>
        <end position="37"/>
    </location>
</feature>
<feature type="transmembrane region" description="Helical" evidence="8">
    <location>
        <begin position="58"/>
        <end position="76"/>
    </location>
</feature>
<keyword evidence="6 8" id="KW-1133">Transmembrane helix</keyword>
<comment type="similarity">
    <text evidence="2">Belongs to the peptidase A22B family.</text>
</comment>
<comment type="subcellular location">
    <subcellularLocation>
        <location evidence="1">Endomembrane system</location>
        <topology evidence="1">Multi-pass membrane protein</topology>
    </subcellularLocation>
</comment>
<feature type="transmembrane region" description="Helical" evidence="8">
    <location>
        <begin position="150"/>
        <end position="167"/>
    </location>
</feature>
<dbReference type="GO" id="GO:0012505">
    <property type="term" value="C:endomembrane system"/>
    <property type="evidence" value="ECO:0007669"/>
    <property type="project" value="UniProtKB-SubCell"/>
</dbReference>
<evidence type="ECO:0000256" key="2">
    <source>
        <dbReference type="ARBA" id="ARBA00006859"/>
    </source>
</evidence>
<evidence type="ECO:0000256" key="5">
    <source>
        <dbReference type="ARBA" id="ARBA00022801"/>
    </source>
</evidence>
<dbReference type="AlphaFoldDB" id="A0ABC8SUS5"/>
<comment type="caution">
    <text evidence="9">The sequence shown here is derived from an EMBL/GenBank/DDBJ whole genome shotgun (WGS) entry which is preliminary data.</text>
</comment>
<reference evidence="9 10" key="1">
    <citation type="submission" date="2024-02" db="EMBL/GenBank/DDBJ databases">
        <authorList>
            <person name="Vignale AGUSTIN F."/>
            <person name="Sosa J E."/>
            <person name="Modenutti C."/>
        </authorList>
    </citation>
    <scope>NUCLEOTIDE SEQUENCE [LARGE SCALE GENOMIC DNA]</scope>
</reference>
<dbReference type="GO" id="GO:0008233">
    <property type="term" value="F:peptidase activity"/>
    <property type="evidence" value="ECO:0007669"/>
    <property type="project" value="UniProtKB-KW"/>
</dbReference>
<dbReference type="InterPro" id="IPR006639">
    <property type="entry name" value="Preselin/SPP"/>
</dbReference>
<dbReference type="InterPro" id="IPR007369">
    <property type="entry name" value="Peptidase_A22B_SPP"/>
</dbReference>
<sequence length="371" mass="40909">MEPLWKLAYLLEPAPATLVLTAIAVTFGSAFRALNYGKEMERNRDFSEASITLDRTQALMIPIMSSFSLLLMFYLFPSVSQILTAFTAVASVSSLYFCLSPYIAHVKSQFGLVDPFVSRCCSKSFTRIQGFLLLFCSGIVVAWLISGHWILNNMLGISLCIAFVSHVRLPNIKICAMLLVCLFVYDIFWVFYSERFFGANVMVSVATQQASNPIHTVANSLSLPGLQMIAKKLELPVKIVFPRNLLGGVIPGNKVAEFMMLGLGDMAIPSMLLALVLSFDHRRSKDSVNPLDIPSSKGHKYIWYALSGYAIGLVTALGAGILTHSPQPALLYLVPSTLGPVIVISWMRKELTDLWEGTTPNINEKAHSTEV</sequence>
<keyword evidence="4 8" id="KW-0812">Transmembrane</keyword>
<evidence type="ECO:0000256" key="6">
    <source>
        <dbReference type="ARBA" id="ARBA00022989"/>
    </source>
</evidence>
<feature type="transmembrane region" description="Helical" evidence="8">
    <location>
        <begin position="82"/>
        <end position="104"/>
    </location>
</feature>
<evidence type="ECO:0000256" key="8">
    <source>
        <dbReference type="SAM" id="Phobius"/>
    </source>
</evidence>
<organism evidence="9 10">
    <name type="scientific">Ilex paraguariensis</name>
    <name type="common">yerba mate</name>
    <dbReference type="NCBI Taxonomy" id="185542"/>
    <lineage>
        <taxon>Eukaryota</taxon>
        <taxon>Viridiplantae</taxon>
        <taxon>Streptophyta</taxon>
        <taxon>Embryophyta</taxon>
        <taxon>Tracheophyta</taxon>
        <taxon>Spermatophyta</taxon>
        <taxon>Magnoliopsida</taxon>
        <taxon>eudicotyledons</taxon>
        <taxon>Gunneridae</taxon>
        <taxon>Pentapetalae</taxon>
        <taxon>asterids</taxon>
        <taxon>campanulids</taxon>
        <taxon>Aquifoliales</taxon>
        <taxon>Aquifoliaceae</taxon>
        <taxon>Ilex</taxon>
    </lineage>
</organism>
<name>A0ABC8SUS5_9AQUA</name>